<organism evidence="2 3">
    <name type="scientific">Cyclotella cryptica</name>
    <dbReference type="NCBI Taxonomy" id="29204"/>
    <lineage>
        <taxon>Eukaryota</taxon>
        <taxon>Sar</taxon>
        <taxon>Stramenopiles</taxon>
        <taxon>Ochrophyta</taxon>
        <taxon>Bacillariophyta</taxon>
        <taxon>Coscinodiscophyceae</taxon>
        <taxon>Thalassiosirophycidae</taxon>
        <taxon>Stephanodiscales</taxon>
        <taxon>Stephanodiscaceae</taxon>
        <taxon>Cyclotella</taxon>
    </lineage>
</organism>
<dbReference type="InterPro" id="IPR029063">
    <property type="entry name" value="SAM-dependent_MTases_sf"/>
</dbReference>
<evidence type="ECO:0008006" key="4">
    <source>
        <dbReference type="Google" id="ProtNLM"/>
    </source>
</evidence>
<sequence length="680" mass="75915">MVTVNRANIRRVKYGNRSHTLLDRINLFLDNFPPLSRLSPVDRLLLLCGTALLGIVTFSYFLFLAGILSNSNLVSTDPRSHDPRLSEKLRKIGLSQEALLRRGGGKRIAVGPNHHPLDSEENAVALDILSTLNCDALQEELERDWKTVLDRLVLLSSGGGGDAALLPKNEEENPFGFGFAGGGHVDDFAAELAQEVAAQDPAVEGDTKKMDRWSRENLAVGDGSERVDDHMNRRLLENNNFEGGIPDFDDPFRGQGHVDDFGRQNVGFEESGLQLNAQHLFCLAADALTLPKYSPTSESSPKDVKDPTIHCDVDSFEVRESLLYLWSSAKSQMPEDVLVKTLRLATEHKETLRGNEVHIWYPESDKGTEGMLRVINSAYNGQATYNFDTEPADSSHDDLYRFWDLPKKFIGPNKLFVDVGSALGLTAMLVSYLYPETVIVAIEPAAPSWLLQNLNYRCNLSHDQRQYIHPILAGVGTKHHDDNDYMMKMIWRPSMTTATRSWNPEKDFDFAVDMELTVHLRTLRAILAEATPDDLPLGTPISVLNLDCEGCEYNLIPSMHETTFNSVGLILGRTNWGFIPKIKKPSSERGKSTHQRLCTHYNFAKRCKECCDFPSLSVKPRIKNSGSLGDNLDSAPTRMTVKDVAGSLCDGFDEWATEQLLHDIPDDFGWNEMSAFASDT</sequence>
<dbReference type="SUPFAM" id="SSF53335">
    <property type="entry name" value="S-adenosyl-L-methionine-dependent methyltransferases"/>
    <property type="match status" value="1"/>
</dbReference>
<dbReference type="AlphaFoldDB" id="A0ABD3QBE6"/>
<evidence type="ECO:0000313" key="3">
    <source>
        <dbReference type="Proteomes" id="UP001516023"/>
    </source>
</evidence>
<gene>
    <name evidence="2" type="ORF">HJC23_010518</name>
</gene>
<comment type="caution">
    <text evidence="2">The sequence shown here is derived from an EMBL/GenBank/DDBJ whole genome shotgun (WGS) entry which is preliminary data.</text>
</comment>
<protein>
    <recommendedName>
        <fullName evidence="4">Methyltransferase FkbM domain-containing protein</fullName>
    </recommendedName>
</protein>
<dbReference type="EMBL" id="JABMIG020000055">
    <property type="protein sequence ID" value="KAL3797392.1"/>
    <property type="molecule type" value="Genomic_DNA"/>
</dbReference>
<proteinExistence type="predicted"/>
<accession>A0ABD3QBE6</accession>
<dbReference type="Proteomes" id="UP001516023">
    <property type="component" value="Unassembled WGS sequence"/>
</dbReference>
<feature type="transmembrane region" description="Helical" evidence="1">
    <location>
        <begin position="44"/>
        <end position="69"/>
    </location>
</feature>
<keyword evidence="1" id="KW-1133">Transmembrane helix</keyword>
<dbReference type="Gene3D" id="3.40.50.150">
    <property type="entry name" value="Vaccinia Virus protein VP39"/>
    <property type="match status" value="1"/>
</dbReference>
<evidence type="ECO:0000256" key="1">
    <source>
        <dbReference type="SAM" id="Phobius"/>
    </source>
</evidence>
<name>A0ABD3QBE6_9STRA</name>
<keyword evidence="3" id="KW-1185">Reference proteome</keyword>
<reference evidence="2 3" key="1">
    <citation type="journal article" date="2020" name="G3 (Bethesda)">
        <title>Improved Reference Genome for Cyclotella cryptica CCMP332, a Model for Cell Wall Morphogenesis, Salinity Adaptation, and Lipid Production in Diatoms (Bacillariophyta).</title>
        <authorList>
            <person name="Roberts W.R."/>
            <person name="Downey K.M."/>
            <person name="Ruck E.C."/>
            <person name="Traller J.C."/>
            <person name="Alverson A.J."/>
        </authorList>
    </citation>
    <scope>NUCLEOTIDE SEQUENCE [LARGE SCALE GENOMIC DNA]</scope>
    <source>
        <strain evidence="2 3">CCMP332</strain>
    </source>
</reference>
<keyword evidence="1" id="KW-0812">Transmembrane</keyword>
<keyword evidence="1" id="KW-0472">Membrane</keyword>
<evidence type="ECO:0000313" key="2">
    <source>
        <dbReference type="EMBL" id="KAL3797392.1"/>
    </source>
</evidence>